<dbReference type="Pfam" id="PF10021">
    <property type="entry name" value="PARG_cat_microb"/>
    <property type="match status" value="1"/>
</dbReference>
<feature type="compositionally biased region" description="Polar residues" evidence="1">
    <location>
        <begin position="1949"/>
        <end position="1960"/>
    </location>
</feature>
<organism evidence="3 4">
    <name type="scientific">Adineta steineri</name>
    <dbReference type="NCBI Taxonomy" id="433720"/>
    <lineage>
        <taxon>Eukaryota</taxon>
        <taxon>Metazoa</taxon>
        <taxon>Spiralia</taxon>
        <taxon>Gnathifera</taxon>
        <taxon>Rotifera</taxon>
        <taxon>Eurotatoria</taxon>
        <taxon>Bdelloidea</taxon>
        <taxon>Adinetida</taxon>
        <taxon>Adinetidae</taxon>
        <taxon>Adineta</taxon>
    </lineage>
</organism>
<evidence type="ECO:0000313" key="4">
    <source>
        <dbReference type="Proteomes" id="UP000663891"/>
    </source>
</evidence>
<gene>
    <name evidence="3" type="ORF">VCS650_LOCUS37786</name>
</gene>
<evidence type="ECO:0000313" key="3">
    <source>
        <dbReference type="EMBL" id="CAF1422296.1"/>
    </source>
</evidence>
<feature type="region of interest" description="Disordered" evidence="1">
    <location>
        <begin position="164"/>
        <end position="216"/>
    </location>
</feature>
<feature type="compositionally biased region" description="Polar residues" evidence="1">
    <location>
        <begin position="77"/>
        <end position="95"/>
    </location>
</feature>
<evidence type="ECO:0000259" key="2">
    <source>
        <dbReference type="Pfam" id="PF10021"/>
    </source>
</evidence>
<dbReference type="EMBL" id="CAJNON010001057">
    <property type="protein sequence ID" value="CAF1422296.1"/>
    <property type="molecule type" value="Genomic_DNA"/>
</dbReference>
<dbReference type="InterPro" id="IPR043472">
    <property type="entry name" value="Macro_dom-like"/>
</dbReference>
<feature type="compositionally biased region" description="Polar residues" evidence="1">
    <location>
        <begin position="165"/>
        <end position="182"/>
    </location>
</feature>
<protein>
    <recommendedName>
        <fullName evidence="2">Microbial-type PARG catalytic domain-containing protein</fullName>
    </recommendedName>
</protein>
<name>A0A815MEQ5_9BILA</name>
<dbReference type="NCBIfam" id="TIGR02452">
    <property type="entry name" value="TIGR02452 family protein"/>
    <property type="match status" value="1"/>
</dbReference>
<feature type="region of interest" description="Disordered" evidence="1">
    <location>
        <begin position="1800"/>
        <end position="1840"/>
    </location>
</feature>
<dbReference type="PANTHER" id="PTHR35596:SF1">
    <property type="entry name" value="MICROBIAL-TYPE PARG CATALYTIC DOMAIN-CONTAINING PROTEIN"/>
    <property type="match status" value="1"/>
</dbReference>
<feature type="region of interest" description="Disordered" evidence="1">
    <location>
        <begin position="1938"/>
        <end position="2006"/>
    </location>
</feature>
<comment type="caution">
    <text evidence="3">The sequence shown here is derived from an EMBL/GenBank/DDBJ whole genome shotgun (WGS) entry which is preliminary data.</text>
</comment>
<dbReference type="InterPro" id="IPR019261">
    <property type="entry name" value="PARG_cat_microbial"/>
</dbReference>
<feature type="domain" description="Microbial-type PARG catalytic" evidence="2">
    <location>
        <begin position="639"/>
        <end position="800"/>
    </location>
</feature>
<feature type="compositionally biased region" description="Polar residues" evidence="1">
    <location>
        <begin position="1805"/>
        <end position="1822"/>
    </location>
</feature>
<feature type="compositionally biased region" description="Polar residues" evidence="1">
    <location>
        <begin position="1982"/>
        <end position="2006"/>
    </location>
</feature>
<sequence>MSTRRDKTSQQPDKEDKQRVPTPANERDDHSPSGDRLIIDQGSDEDCDAANNREQSEEPNRSSASLYPKIPFRKCSNCGSSNMNNESNKLPTSSTTEDHFHQPTSQNMSQTNFNKEQSSVNENAPRSIDSESIPSISTKTSITNNKPPPPVKIRRSIISVVEFDTASQDDSSTANEIESSKPSLAPVTEVRDPEEDNNTTDNSGSTIGAIHSRRKNQSSFTHYLDDDIKQNDSHPPMFTTQSNKELSSDDGPYIVYIPHLPSNEVTDQELETIIRQSLDRQYKLHVIDIKCNRQFDVAVIYLQNKEDKDKLVNTIRQTSITLNPDETISFTNEFELDVYVVVTSEDKSDLPRSKYVRQQWMQIYNGNSPLKCKRLSSQFPNIFKIIIDKVEELFTITPVKEFQIEHQTAIVYYQPDCCFFDTLPKHITEKDLYAAIFTEISPVNRSKTRIHVSLDRQEGSAVVLICNSFVRCTSINLDGKVFKRKDRHSYFLRLHSIPSHILPTHIEAQEIFDGTIIKIEPSDNDIIVEISSKSVYEKCLEQRVLRMGNHTINITSNSYSSKNTDDDINNVNWYETEMLDGKSNIMQFFTEPEHRIFGLKWNCQAFLDQFYGRPSENNNHQETISNEKRHLLRMTVMLNTIGIVEKGNYSIDNKKIQLKPNQLNTIVYNHQSKLQHEITLSSCVEIKYPYESTSVQVINEDCLIVHEQLLSRGYNPLLLNMANAYSPGGGYRKGDGAQEENIFRRSDYYRSLDIELDAGQPTSRFYCTSKCQLEQLTNNQKMYPMDEYGAIYTSGLTVFRQPEDTGKGDGAQEENIFRRSDYYRSLDIELDAGQPTSRFYCTSKCQLEQLTNNQKMYPMDEYGAIYTSGLTVFRQPEDTGYAFMEQPMFNVCAIAIAAYRNPKLDHKNLLTSRYMIGTRKKIETIFAIARHHKHDCLVLSAFGCGAFRNPPKHIALIFKSVIEQYAGFFRKIYFAIIDDHNTGQDLNPHGNYRPFQDILHNLKVKPVRHMMVNMMIGPWRILNIVNNKEINLSDVKICDLSPCHYGGQCRDLENKQHCQKYLHPPLCPLMDSSGICQLDNDDDHMILLTHRIKHSDESNSRNNNHSLLPVCPWTPFHCRQYISLSESTNIASLSSDVQNHCREFRHICRFGRQCHETSRLHLQTTIHIARDICPEENNCPKINQENHLYSFTHLDIADIRRLCYYTRSECSDRDQIKHLIRYRHRGNYDYSSVIPYNGLNRDIVFIQNQQEIITTIHHYAESLKFKTPLSISRSILKCIQSLSPIYQCSKEIFELILIHGHVMSTEYIKQLMDSRVVIQTIQQNKLIQKIIISNQNQANGDHINNYIQAISCAEFNKRLQRSSSSSPEENFNDTIRTKEKFLKSILTRNEIDKIRDFTIQMIDAILNLSKNINDTSEKHITGILAPNLHRNNEDIVLVFKRDVLYHPDANVSIQSKNSFLDGTTFTDRPWITDSGTSKKRLEQFHKSLLHCPIQGYDYAIASELLAIIGKTKKTMDIDLNTILTHMQCTSSNQLFACHLPELIPLDYIEEIYIPHTLYNSLTPAAQLSAKTIFGDSLRIIPRNVNQYQDYVKDNLMKKLIKNIEQEVSLCGSIITLPPSHLKKYTILPFTLADDSVSDDIFIYWQSMYGDMMLILSNEPIDTCNNSRSLLCYIAETPSTTINDYYESFSYLNFDDPLQHETIMNKRSFLASSNTFHRGCNLDDYLTYCLKLKKSTGEVTLTHAGPNSIYNDEKISYKFTKSDLDLNELIYVQISANSQQVPIRNFMVCFKPLHDLHPHFEKDFQPMNSSSNQSRAHQLNRPHSPSIPRNDKPSNVFSQGAHSDRSKLSLCRDSVNCLRQTSNDHCKRYSHPCRFSEVCLNKDNEPHLTHEVCRVEKCPLDKSCKRLGDPYHRAEYRHTDLPDFLFPCRDQTHCAQRSAEHHRIKYSHGEQVNISSSSNASRNDHATSTEQTPCRYGSRCRDQNNPQHCSKYSHSSGQQPLSQRFDK</sequence>
<evidence type="ECO:0000256" key="1">
    <source>
        <dbReference type="SAM" id="MobiDB-lite"/>
    </source>
</evidence>
<reference evidence="3" key="1">
    <citation type="submission" date="2021-02" db="EMBL/GenBank/DDBJ databases">
        <authorList>
            <person name="Nowell W R."/>
        </authorList>
    </citation>
    <scope>NUCLEOTIDE SEQUENCE</scope>
</reference>
<proteinExistence type="predicted"/>
<accession>A0A815MEQ5</accession>
<feature type="compositionally biased region" description="Polar residues" evidence="1">
    <location>
        <begin position="102"/>
        <end position="124"/>
    </location>
</feature>
<dbReference type="PANTHER" id="PTHR35596">
    <property type="entry name" value="DUF2263 DOMAIN-CONTAINING PROTEIN"/>
    <property type="match status" value="1"/>
</dbReference>
<feature type="compositionally biased region" description="Basic and acidic residues" evidence="1">
    <location>
        <begin position="1"/>
        <end position="33"/>
    </location>
</feature>
<dbReference type="InterPro" id="IPR012664">
    <property type="entry name" value="CHP02452"/>
</dbReference>
<feature type="region of interest" description="Disordered" evidence="1">
    <location>
        <begin position="1"/>
        <end position="151"/>
    </location>
</feature>
<dbReference type="Proteomes" id="UP000663891">
    <property type="component" value="Unassembled WGS sequence"/>
</dbReference>
<feature type="compositionally biased region" description="Low complexity" evidence="1">
    <location>
        <begin position="130"/>
        <end position="143"/>
    </location>
</feature>
<dbReference type="Gene3D" id="3.40.220.10">
    <property type="entry name" value="Leucine Aminopeptidase, subunit E, domain 1"/>
    <property type="match status" value="2"/>
</dbReference>
<dbReference type="OrthoDB" id="9985428at2759"/>